<name>F0WJA9_9STRA</name>
<accession>F0WJA9</accession>
<evidence type="ECO:0000313" key="2">
    <source>
        <dbReference type="EMBL" id="CCA21356.1"/>
    </source>
</evidence>
<keyword evidence="1" id="KW-0812">Transmembrane</keyword>
<evidence type="ECO:0000256" key="1">
    <source>
        <dbReference type="SAM" id="Phobius"/>
    </source>
</evidence>
<sequence>MKATVVNALLQSQLINTIPPSFYPFILMFTFATLYILALLLLFTIENGDCTTKICFDISNAFVSCSKVMPALVDSSWRHSGQ</sequence>
<reference evidence="2" key="1">
    <citation type="journal article" date="2011" name="PLoS Biol.">
        <title>Gene gain and loss during evolution of obligate parasitism in the white rust pathogen of Arabidopsis thaliana.</title>
        <authorList>
            <person name="Kemen E."/>
            <person name="Gardiner A."/>
            <person name="Schultz-Larsen T."/>
            <person name="Kemen A.C."/>
            <person name="Balmuth A.L."/>
            <person name="Robert-Seilaniantz A."/>
            <person name="Bailey K."/>
            <person name="Holub E."/>
            <person name="Studholme D.J."/>
            <person name="Maclean D."/>
            <person name="Jones J.D."/>
        </authorList>
    </citation>
    <scope>NUCLEOTIDE SEQUENCE</scope>
</reference>
<dbReference type="AlphaFoldDB" id="F0WJA9"/>
<reference evidence="2" key="2">
    <citation type="submission" date="2011-02" db="EMBL/GenBank/DDBJ databases">
        <authorList>
            <person name="MacLean D."/>
        </authorList>
    </citation>
    <scope>NUCLEOTIDE SEQUENCE</scope>
</reference>
<dbReference type="HOGENOM" id="CLU_2563175_0_0_1"/>
<gene>
    <name evidence="2" type="primary">AlNc14C120G6636</name>
    <name evidence="2" type="ORF">ALNC14_074990</name>
</gene>
<protein>
    <submittedName>
        <fullName evidence="2">AlNc14C120G6636 protein</fullName>
    </submittedName>
</protein>
<proteinExistence type="predicted"/>
<keyword evidence="1" id="KW-0472">Membrane</keyword>
<organism evidence="2">
    <name type="scientific">Albugo laibachii Nc14</name>
    <dbReference type="NCBI Taxonomy" id="890382"/>
    <lineage>
        <taxon>Eukaryota</taxon>
        <taxon>Sar</taxon>
        <taxon>Stramenopiles</taxon>
        <taxon>Oomycota</taxon>
        <taxon>Peronosporomycetes</taxon>
        <taxon>Albuginales</taxon>
        <taxon>Albuginaceae</taxon>
        <taxon>Albugo</taxon>
    </lineage>
</organism>
<feature type="transmembrane region" description="Helical" evidence="1">
    <location>
        <begin position="22"/>
        <end position="43"/>
    </location>
</feature>
<keyword evidence="1" id="KW-1133">Transmembrane helix</keyword>
<dbReference type="EMBL" id="FR824165">
    <property type="protein sequence ID" value="CCA21356.1"/>
    <property type="molecule type" value="Genomic_DNA"/>
</dbReference>